<dbReference type="OrthoDB" id="7708234at2"/>
<dbReference type="AlphaFoldDB" id="A0A0N7M882"/>
<keyword evidence="4" id="KW-1185">Reference proteome</keyword>
<proteinExistence type="predicted"/>
<feature type="transmembrane region" description="Helical" evidence="1">
    <location>
        <begin position="64"/>
        <end position="84"/>
    </location>
</feature>
<accession>A0A0N7M882</accession>
<name>A0A0N7M882_9RHOB</name>
<feature type="transmembrane region" description="Helical" evidence="1">
    <location>
        <begin position="40"/>
        <end position="57"/>
    </location>
</feature>
<feature type="transmembrane region" description="Helical" evidence="1">
    <location>
        <begin position="90"/>
        <end position="112"/>
    </location>
</feature>
<evidence type="ECO:0000313" key="4">
    <source>
        <dbReference type="Proteomes" id="UP000051260"/>
    </source>
</evidence>
<gene>
    <name evidence="3" type="ORF">RUE5091_00257</name>
</gene>
<reference evidence="4" key="1">
    <citation type="submission" date="2015-09" db="EMBL/GenBank/DDBJ databases">
        <authorList>
            <person name="Rodrigo-Torres L."/>
            <person name="Arahal D.R."/>
        </authorList>
    </citation>
    <scope>NUCLEOTIDE SEQUENCE [LARGE SCALE GENOMIC DNA]</scope>
    <source>
        <strain evidence="4">CECT 5091</strain>
    </source>
</reference>
<dbReference type="EMBL" id="CYUD01000001">
    <property type="protein sequence ID" value="CUJ84760.1"/>
    <property type="molecule type" value="Genomic_DNA"/>
</dbReference>
<keyword evidence="1" id="KW-1133">Transmembrane helix</keyword>
<evidence type="ECO:0000313" key="3">
    <source>
        <dbReference type="EMBL" id="CUJ84760.1"/>
    </source>
</evidence>
<keyword evidence="2" id="KW-0732">Signal</keyword>
<dbReference type="STRING" id="1715692.RUE5091_00257"/>
<sequence length="173" mass="18148">MSNSTRIKRLFLAAAGFSLLLSPFVMLSQASTSAGTSALVVLVSMSIGFQALVTAVLNSQHYCWVRGALGMALGIAILGGTSALGDAEQYTVALSASIAGVTIISIAVAECFGNNQNGRSQAGEGREIALYSLRYWHRLGEPRKAPETILAFRSSCQRSGKPTKSIHPVTISG</sequence>
<protein>
    <submittedName>
        <fullName evidence="3">Uncharacterized protein</fullName>
    </submittedName>
</protein>
<dbReference type="RefSeq" id="WP_058280056.1">
    <property type="nucleotide sequence ID" value="NZ_CYUD01000001.1"/>
</dbReference>
<feature type="signal peptide" evidence="2">
    <location>
        <begin position="1"/>
        <end position="27"/>
    </location>
</feature>
<dbReference type="Proteomes" id="UP000051260">
    <property type="component" value="Unassembled WGS sequence"/>
</dbReference>
<evidence type="ECO:0000256" key="2">
    <source>
        <dbReference type="SAM" id="SignalP"/>
    </source>
</evidence>
<keyword evidence="1" id="KW-0812">Transmembrane</keyword>
<feature type="chain" id="PRO_5006015952" evidence="2">
    <location>
        <begin position="28"/>
        <end position="173"/>
    </location>
</feature>
<evidence type="ECO:0000256" key="1">
    <source>
        <dbReference type="SAM" id="Phobius"/>
    </source>
</evidence>
<keyword evidence="1" id="KW-0472">Membrane</keyword>
<organism evidence="3 4">
    <name type="scientific">Ruegeria denitrificans</name>
    <dbReference type="NCBI Taxonomy" id="1715692"/>
    <lineage>
        <taxon>Bacteria</taxon>
        <taxon>Pseudomonadati</taxon>
        <taxon>Pseudomonadota</taxon>
        <taxon>Alphaproteobacteria</taxon>
        <taxon>Rhodobacterales</taxon>
        <taxon>Roseobacteraceae</taxon>
        <taxon>Ruegeria</taxon>
    </lineage>
</organism>